<reference evidence="1" key="1">
    <citation type="journal article" date="2015" name="Nature">
        <title>Complex archaea that bridge the gap between prokaryotes and eukaryotes.</title>
        <authorList>
            <person name="Spang A."/>
            <person name="Saw J.H."/>
            <person name="Jorgensen S.L."/>
            <person name="Zaremba-Niedzwiedzka K."/>
            <person name="Martijn J."/>
            <person name="Lind A.E."/>
            <person name="van Eijk R."/>
            <person name="Schleper C."/>
            <person name="Guy L."/>
            <person name="Ettema T.J."/>
        </authorList>
    </citation>
    <scope>NUCLEOTIDE SEQUENCE</scope>
</reference>
<sequence>MGYTHYWYRKPELDDAKFAEFADATEKIIAESERLGIKIDNDSDKNTVFFNGSDVQPVGEWTTNEPLGIAWPSEYAGLVDVLADPCTSKVDGDWFAGKTLAKRTAPINNGTGLGEGDHETMYIEKIVPPDDLSREFAKVRNQELLFAFCKTAYKPYDLTVTACLIAFKHFFGEDVVISTDGDDKDWLDGKLVCQKLFGYGLEYSINSDGKLSHCQDPETK</sequence>
<dbReference type="EMBL" id="LAZR01000251">
    <property type="protein sequence ID" value="KKN79217.1"/>
    <property type="molecule type" value="Genomic_DNA"/>
</dbReference>
<accession>A0A0F9TW85</accession>
<gene>
    <name evidence="1" type="ORF">LCGC14_0342340</name>
</gene>
<name>A0A0F9TW85_9ZZZZ</name>
<comment type="caution">
    <text evidence="1">The sequence shown here is derived from an EMBL/GenBank/DDBJ whole genome shotgun (WGS) entry which is preliminary data.</text>
</comment>
<organism evidence="1">
    <name type="scientific">marine sediment metagenome</name>
    <dbReference type="NCBI Taxonomy" id="412755"/>
    <lineage>
        <taxon>unclassified sequences</taxon>
        <taxon>metagenomes</taxon>
        <taxon>ecological metagenomes</taxon>
    </lineage>
</organism>
<evidence type="ECO:0000313" key="1">
    <source>
        <dbReference type="EMBL" id="KKN79217.1"/>
    </source>
</evidence>
<protein>
    <submittedName>
        <fullName evidence="1">Uncharacterized protein</fullName>
    </submittedName>
</protein>
<proteinExistence type="predicted"/>
<dbReference type="AlphaFoldDB" id="A0A0F9TW85"/>